<dbReference type="EMBL" id="JAJUBC010000003">
    <property type="protein sequence ID" value="MDD1792209.1"/>
    <property type="molecule type" value="Genomic_DNA"/>
</dbReference>
<evidence type="ECO:0008006" key="4">
    <source>
        <dbReference type="Google" id="ProtNLM"/>
    </source>
</evidence>
<proteinExistence type="predicted"/>
<evidence type="ECO:0000256" key="1">
    <source>
        <dbReference type="SAM" id="Phobius"/>
    </source>
</evidence>
<accession>A0ABT5QWU5</accession>
<feature type="transmembrane region" description="Helical" evidence="1">
    <location>
        <begin position="12"/>
        <end position="35"/>
    </location>
</feature>
<sequence length="228" mass="25285">MVAFKYSNNQKIAFSFLSSAYLKYILFGACAAMSFSVSAQISAQPSVENATSALVSTAISPVTNKGTAPAILTIASLDDWAWWKTVGSATLTWGFWKVYDSELRTPSGKFTEDDSLPLALVITYSRDIDADDLLDATVEQWEHLGFSTAQIDEWLPKMERAWPNVKEGDRLIYMLNGKGGQFLYQPLQGNIEPFATLEDMSLARAFSDIWLSPQTAYPSLRLALIGRE</sequence>
<name>A0ABT5QWU5_9GAMM</name>
<protein>
    <recommendedName>
        <fullName evidence="4">Chalcone isomerase domain-containing protein</fullName>
    </recommendedName>
</protein>
<keyword evidence="1" id="KW-1133">Transmembrane helix</keyword>
<keyword evidence="1" id="KW-0472">Membrane</keyword>
<evidence type="ECO:0000313" key="3">
    <source>
        <dbReference type="Proteomes" id="UP001149400"/>
    </source>
</evidence>
<organism evidence="2 3">
    <name type="scientific">Enterovibrio gelatinilyticus</name>
    <dbReference type="NCBI Taxonomy" id="2899819"/>
    <lineage>
        <taxon>Bacteria</taxon>
        <taxon>Pseudomonadati</taxon>
        <taxon>Pseudomonadota</taxon>
        <taxon>Gammaproteobacteria</taxon>
        <taxon>Vibrionales</taxon>
        <taxon>Vibrionaceae</taxon>
        <taxon>Enterovibrio</taxon>
    </lineage>
</organism>
<dbReference type="Proteomes" id="UP001149400">
    <property type="component" value="Unassembled WGS sequence"/>
</dbReference>
<comment type="caution">
    <text evidence="2">The sequence shown here is derived from an EMBL/GenBank/DDBJ whole genome shotgun (WGS) entry which is preliminary data.</text>
</comment>
<evidence type="ECO:0000313" key="2">
    <source>
        <dbReference type="EMBL" id="MDD1792209.1"/>
    </source>
</evidence>
<dbReference type="RefSeq" id="WP_274163125.1">
    <property type="nucleotide sequence ID" value="NZ_JAJUBC010000003.1"/>
</dbReference>
<keyword evidence="3" id="KW-1185">Reference proteome</keyword>
<keyword evidence="1" id="KW-0812">Transmembrane</keyword>
<gene>
    <name evidence="2" type="ORF">LRP50_03615</name>
</gene>
<reference evidence="2" key="1">
    <citation type="submission" date="2021-12" db="EMBL/GenBank/DDBJ databases">
        <title>Enterovibrio ZSDZ35 sp. nov. and Enterovibrio ZSDZ42 sp. nov., isolated from coastal seawater in Qingdao.</title>
        <authorList>
            <person name="Zhang P."/>
        </authorList>
    </citation>
    <scope>NUCLEOTIDE SEQUENCE</scope>
    <source>
        <strain evidence="2">ZSDZ42</strain>
    </source>
</reference>